<dbReference type="Proteomes" id="UP000248057">
    <property type="component" value="Unassembled WGS sequence"/>
</dbReference>
<organism evidence="1 2">
    <name type="scientific">Hungatella effluvii</name>
    <dbReference type="NCBI Taxonomy" id="1096246"/>
    <lineage>
        <taxon>Bacteria</taxon>
        <taxon>Bacillati</taxon>
        <taxon>Bacillota</taxon>
        <taxon>Clostridia</taxon>
        <taxon>Lachnospirales</taxon>
        <taxon>Lachnospiraceae</taxon>
        <taxon>Hungatella</taxon>
    </lineage>
</organism>
<sequence length="54" mass="6073">MISGPFLVCGNHSDLYGARFYKTPEASAAWRGLTGQVENINLKTVLMTRFYFLS</sequence>
<proteinExistence type="predicted"/>
<dbReference type="EMBL" id="QJKD01000005">
    <property type="protein sequence ID" value="PXX53732.1"/>
    <property type="molecule type" value="Genomic_DNA"/>
</dbReference>
<keyword evidence="2" id="KW-1185">Reference proteome</keyword>
<evidence type="ECO:0000313" key="2">
    <source>
        <dbReference type="Proteomes" id="UP000248057"/>
    </source>
</evidence>
<dbReference type="AlphaFoldDB" id="A0A2V3YAD1"/>
<comment type="caution">
    <text evidence="1">The sequence shown here is derived from an EMBL/GenBank/DDBJ whole genome shotgun (WGS) entry which is preliminary data.</text>
</comment>
<protein>
    <submittedName>
        <fullName evidence="1">Uncharacterized protein</fullName>
    </submittedName>
</protein>
<name>A0A2V3YAD1_9FIRM</name>
<evidence type="ECO:0000313" key="1">
    <source>
        <dbReference type="EMBL" id="PXX53732.1"/>
    </source>
</evidence>
<accession>A0A2V3YAD1</accession>
<gene>
    <name evidence="1" type="ORF">DFR60_105221</name>
</gene>
<reference evidence="1 2" key="1">
    <citation type="submission" date="2018-05" db="EMBL/GenBank/DDBJ databases">
        <title>Genomic Encyclopedia of Type Strains, Phase IV (KMG-IV): sequencing the most valuable type-strain genomes for metagenomic binning, comparative biology and taxonomic classification.</title>
        <authorList>
            <person name="Goeker M."/>
        </authorList>
    </citation>
    <scope>NUCLEOTIDE SEQUENCE [LARGE SCALE GENOMIC DNA]</scope>
    <source>
        <strain evidence="1 2">DSM 24995</strain>
    </source>
</reference>